<dbReference type="EMBL" id="AEWT01000009">
    <property type="protein sequence ID" value="EGC70362.1"/>
    <property type="molecule type" value="Genomic_DNA"/>
</dbReference>
<organism evidence="1 2">
    <name type="scientific">Enterococcus casseliflavus ATCC 12755</name>
    <dbReference type="NCBI Taxonomy" id="888066"/>
    <lineage>
        <taxon>Bacteria</taxon>
        <taxon>Bacillati</taxon>
        <taxon>Bacillota</taxon>
        <taxon>Bacilli</taxon>
        <taxon>Lactobacillales</taxon>
        <taxon>Enterococcaceae</taxon>
        <taxon>Enterococcus</taxon>
    </lineage>
</organism>
<sequence>MYFLQQYVKSVQAIKKPATKDILHLERIYIVHTEIASLLIFLALERPGLTFSFTKMFIMQS</sequence>
<reference evidence="1 2" key="1">
    <citation type="submission" date="2011-01" db="EMBL/GenBank/DDBJ databases">
        <authorList>
            <person name="Muzny D."/>
            <person name="Qin X."/>
            <person name="Deng J."/>
            <person name="Jiang H."/>
            <person name="Liu Y."/>
            <person name="Qu J."/>
            <person name="Song X.-Z."/>
            <person name="Zhang L."/>
            <person name="Thornton R."/>
            <person name="Coyle M."/>
            <person name="Francisco L."/>
            <person name="Jackson L."/>
            <person name="Javaid M."/>
            <person name="Korchina V."/>
            <person name="Kovar C."/>
            <person name="Mata R."/>
            <person name="Mathew T."/>
            <person name="Ngo R."/>
            <person name="Nguyen L."/>
            <person name="Nguyen N."/>
            <person name="Okwuonu G."/>
            <person name="Ongeri F."/>
            <person name="Pham C."/>
            <person name="Simmons D."/>
            <person name="Wilczek-Boney K."/>
            <person name="Hale W."/>
            <person name="Jakkamsetti A."/>
            <person name="Pham P."/>
            <person name="Ruth R."/>
            <person name="San Lucas F."/>
            <person name="Warren J."/>
            <person name="Zhang J."/>
            <person name="Zhao Z."/>
            <person name="Zhou C."/>
            <person name="Zhu D."/>
            <person name="Lee S."/>
            <person name="Bess C."/>
            <person name="Blankenburg K."/>
            <person name="Forbes L."/>
            <person name="Fu Q."/>
            <person name="Gubbala S."/>
            <person name="Hirani K."/>
            <person name="Jayaseelan J.C."/>
            <person name="Lara F."/>
            <person name="Munidasa M."/>
            <person name="Palculict T."/>
            <person name="Patil S."/>
            <person name="Pu L.-L."/>
            <person name="Saada N."/>
            <person name="Tang L."/>
            <person name="Weissenberger G."/>
            <person name="Zhu Y."/>
            <person name="Hemphill L."/>
            <person name="Shang Y."/>
            <person name="Youmans B."/>
            <person name="Ayvaz T."/>
            <person name="Ross M."/>
            <person name="Santibanez J."/>
            <person name="Aqrawi P."/>
            <person name="Gross S."/>
            <person name="Joshi V."/>
            <person name="Fowler G."/>
            <person name="Nazareth L."/>
            <person name="Reid J."/>
            <person name="Worley K."/>
            <person name="Petrosino J."/>
            <person name="Highlander S."/>
            <person name="Gibbs R."/>
        </authorList>
    </citation>
    <scope>NUCLEOTIDE SEQUENCE [LARGE SCALE GENOMIC DNA]</scope>
    <source>
        <strain evidence="1 2">ATCC 12755</strain>
    </source>
</reference>
<comment type="caution">
    <text evidence="1">The sequence shown here is derived from an EMBL/GenBank/DDBJ whole genome shotgun (WGS) entry which is preliminary data.</text>
</comment>
<dbReference type="Proteomes" id="UP000004835">
    <property type="component" value="Unassembled WGS sequence"/>
</dbReference>
<accession>F0EI54</accession>
<dbReference type="HOGENOM" id="CLU_2915310_0_0_9"/>
<proteinExistence type="predicted"/>
<dbReference type="AlphaFoldDB" id="F0EI54"/>
<evidence type="ECO:0000313" key="2">
    <source>
        <dbReference type="Proteomes" id="UP000004835"/>
    </source>
</evidence>
<gene>
    <name evidence="1" type="ORF">HMPREF9087_1096</name>
</gene>
<name>F0EI54_ENTCA</name>
<evidence type="ECO:0000313" key="1">
    <source>
        <dbReference type="EMBL" id="EGC70362.1"/>
    </source>
</evidence>
<protein>
    <submittedName>
        <fullName evidence="1">Uncharacterized protein</fullName>
    </submittedName>
</protein>